<feature type="compositionally biased region" description="Polar residues" evidence="1">
    <location>
        <begin position="384"/>
        <end position="397"/>
    </location>
</feature>
<dbReference type="OrthoDB" id="21443at2759"/>
<evidence type="ECO:0000259" key="2">
    <source>
        <dbReference type="Pfam" id="PF15072"/>
    </source>
</evidence>
<protein>
    <recommendedName>
        <fullName evidence="2">Homologous recombination OB-fold protein OB-fold domain-containing protein</fullName>
    </recommendedName>
</protein>
<dbReference type="EMBL" id="JAIWYP010000001">
    <property type="protein sequence ID" value="KAH3880358.1"/>
    <property type="molecule type" value="Genomic_DNA"/>
</dbReference>
<evidence type="ECO:0000313" key="3">
    <source>
        <dbReference type="EMBL" id="KAH3880358.1"/>
    </source>
</evidence>
<reference evidence="3" key="1">
    <citation type="journal article" date="2019" name="bioRxiv">
        <title>The Genome of the Zebra Mussel, Dreissena polymorpha: A Resource for Invasive Species Research.</title>
        <authorList>
            <person name="McCartney M.A."/>
            <person name="Auch B."/>
            <person name="Kono T."/>
            <person name="Mallez S."/>
            <person name="Zhang Y."/>
            <person name="Obille A."/>
            <person name="Becker A."/>
            <person name="Abrahante J.E."/>
            <person name="Garbe J."/>
            <person name="Badalamenti J.P."/>
            <person name="Herman A."/>
            <person name="Mangelson H."/>
            <person name="Liachko I."/>
            <person name="Sullivan S."/>
            <person name="Sone E.D."/>
            <person name="Koren S."/>
            <person name="Silverstein K.A.T."/>
            <person name="Beckman K.B."/>
            <person name="Gohl D.M."/>
        </authorList>
    </citation>
    <scope>NUCLEOTIDE SEQUENCE</scope>
    <source>
        <strain evidence="3">Duluth1</strain>
        <tissue evidence="3">Whole animal</tissue>
    </source>
</reference>
<evidence type="ECO:0000256" key="1">
    <source>
        <dbReference type="SAM" id="MobiDB-lite"/>
    </source>
</evidence>
<dbReference type="InterPro" id="IPR028045">
    <property type="entry name" value="HROB"/>
</dbReference>
<feature type="compositionally biased region" description="Polar residues" evidence="1">
    <location>
        <begin position="477"/>
        <end position="493"/>
    </location>
</feature>
<accession>A0A9D4MPY8</accession>
<dbReference type="PANTHER" id="PTHR14523">
    <property type="entry name" value="UNCHARACTERIZED PROTEIN C17ORF53 HOMOLOG"/>
    <property type="match status" value="1"/>
</dbReference>
<feature type="compositionally biased region" description="Polar residues" evidence="1">
    <location>
        <begin position="506"/>
        <end position="557"/>
    </location>
</feature>
<dbReference type="GO" id="GO:0000725">
    <property type="term" value="P:recombinational repair"/>
    <property type="evidence" value="ECO:0007669"/>
    <property type="project" value="InterPro"/>
</dbReference>
<keyword evidence="4" id="KW-1185">Reference proteome</keyword>
<feature type="compositionally biased region" description="Polar residues" evidence="1">
    <location>
        <begin position="411"/>
        <end position="427"/>
    </location>
</feature>
<feature type="compositionally biased region" description="Polar residues" evidence="1">
    <location>
        <begin position="779"/>
        <end position="791"/>
    </location>
</feature>
<sequence>MFEIPDGDDDLWNDDWFEPFAKMQGKNGSEIKVKENPRHTPVLDNECLSASKSCSSDKNNRSALATNMSNNQQPKISANKPGPNIILNELPSKTAAAGDILNLSTNIVSNTKAAGGSLCLQSGDSSNQLTNQSSHNMCINIRQVPAGSNEESEVFANIFPLPSKSVVDLKTPNRKRKFPGPAGILPKLSSGQCLDALSPSILANQRVSPEISKSPTEESCPVLSQTSEDVFVDTPWQSLMRDLGTEAPRLLNKFSIAATQLLAGKKQLVNGKAALVFGVIDMVESHGAEASITIRDPSGRMHGTVHRDLLKDHEAEMQTGTCLVLKQVSIISVGSRKHYLNITPNNLVSVYQTRQGELTSRHFHSSQDSLYSVLAALEAKAASEQSSLNNSLTGTPQSSSGRSRLSSTGTPQLTGRLPTTPQLNQLFSGPGYRTPNSGYNTPVYNNSAPNSRSGTPLVGQMVNGQKTFNSETKSILTQTSHRGQNINTDTPIPSSKLGFDFKSKESFSNGENTNASNLYSGQNQNTAANVGNRQETNCPRNNDASKRNVSNCDSGRSQTNSNLLITSVVTAGKVLGGFQNKLSIDNISCSMRSDTEKFLGTSNTDLQNIGNTFLNSRLTVGKAVNIQSAKGDGKTMDIQSAKSDGKTVDIQSAKSDTFSFTRACDLHSSTPNVSNRGRWKFRSPSYQNVSLPNSPNVGINQSCSNQDLSFAKSKLDDNSRLIPEIPARNQGQRNCQLSAVAPNTNTQNTQITLSPIEVSDCIFKAKKLRSDAAVPNSRLANPVTSASTTKVGKSATEDPLWDDDLNEDMLSQLSEDF</sequence>
<dbReference type="Pfam" id="PF15072">
    <property type="entry name" value="HROB"/>
    <property type="match status" value="1"/>
</dbReference>
<dbReference type="PANTHER" id="PTHR14523:SF1">
    <property type="entry name" value="HOMOLOGOUS RECOMBINATION OB-FOLD PROTEIN"/>
    <property type="match status" value="1"/>
</dbReference>
<feature type="compositionally biased region" description="Low complexity" evidence="1">
    <location>
        <begin position="398"/>
        <end position="410"/>
    </location>
</feature>
<dbReference type="InterPro" id="IPR058570">
    <property type="entry name" value="HROB_OB"/>
</dbReference>
<reference evidence="3" key="2">
    <citation type="submission" date="2020-11" db="EMBL/GenBank/DDBJ databases">
        <authorList>
            <person name="McCartney M.A."/>
            <person name="Auch B."/>
            <person name="Kono T."/>
            <person name="Mallez S."/>
            <person name="Becker A."/>
            <person name="Gohl D.M."/>
            <person name="Silverstein K.A.T."/>
            <person name="Koren S."/>
            <person name="Bechman K.B."/>
            <person name="Herman A."/>
            <person name="Abrahante J.E."/>
            <person name="Garbe J."/>
        </authorList>
    </citation>
    <scope>NUCLEOTIDE SEQUENCE</scope>
    <source>
        <strain evidence="3">Duluth1</strain>
        <tissue evidence="3">Whole animal</tissue>
    </source>
</reference>
<feature type="domain" description="Homologous recombination OB-fold protein OB-fold" evidence="2">
    <location>
        <begin position="272"/>
        <end position="352"/>
    </location>
</feature>
<feature type="compositionally biased region" description="Polar residues" evidence="1">
    <location>
        <begin position="434"/>
        <end position="454"/>
    </location>
</feature>
<feature type="region of interest" description="Disordered" evidence="1">
    <location>
        <begin position="477"/>
        <end position="557"/>
    </location>
</feature>
<dbReference type="Proteomes" id="UP000828390">
    <property type="component" value="Unassembled WGS sequence"/>
</dbReference>
<organism evidence="3 4">
    <name type="scientific">Dreissena polymorpha</name>
    <name type="common">Zebra mussel</name>
    <name type="synonym">Mytilus polymorpha</name>
    <dbReference type="NCBI Taxonomy" id="45954"/>
    <lineage>
        <taxon>Eukaryota</taxon>
        <taxon>Metazoa</taxon>
        <taxon>Spiralia</taxon>
        <taxon>Lophotrochozoa</taxon>
        <taxon>Mollusca</taxon>
        <taxon>Bivalvia</taxon>
        <taxon>Autobranchia</taxon>
        <taxon>Heteroconchia</taxon>
        <taxon>Euheterodonta</taxon>
        <taxon>Imparidentia</taxon>
        <taxon>Neoheterodontei</taxon>
        <taxon>Myida</taxon>
        <taxon>Dreissenoidea</taxon>
        <taxon>Dreissenidae</taxon>
        <taxon>Dreissena</taxon>
    </lineage>
</organism>
<dbReference type="AlphaFoldDB" id="A0A9D4MPY8"/>
<evidence type="ECO:0000313" key="4">
    <source>
        <dbReference type="Proteomes" id="UP000828390"/>
    </source>
</evidence>
<proteinExistence type="predicted"/>
<feature type="region of interest" description="Disordered" evidence="1">
    <location>
        <begin position="779"/>
        <end position="805"/>
    </location>
</feature>
<comment type="caution">
    <text evidence="3">The sequence shown here is derived from an EMBL/GenBank/DDBJ whole genome shotgun (WGS) entry which is preliminary data.</text>
</comment>
<feature type="region of interest" description="Disordered" evidence="1">
    <location>
        <begin position="384"/>
        <end position="456"/>
    </location>
</feature>
<gene>
    <name evidence="3" type="ORF">DPMN_004272</name>
</gene>
<name>A0A9D4MPY8_DREPO</name>